<evidence type="ECO:0000259" key="1">
    <source>
        <dbReference type="Pfam" id="PF13403"/>
    </source>
</evidence>
<dbReference type="InterPro" id="IPR028992">
    <property type="entry name" value="Hedgehog/Intein_dom"/>
</dbReference>
<protein>
    <submittedName>
        <fullName evidence="2">Hemolysin</fullName>
    </submittedName>
</protein>
<accession>A0A6L7GAE8</accession>
<dbReference type="RefSeq" id="WP_160897038.1">
    <property type="nucleotide sequence ID" value="NZ_WUMU01000038.1"/>
</dbReference>
<name>A0A6L7GAE8_9RHOB</name>
<keyword evidence="3" id="KW-1185">Reference proteome</keyword>
<dbReference type="Proteomes" id="UP000477911">
    <property type="component" value="Unassembled WGS sequence"/>
</dbReference>
<dbReference type="AlphaFoldDB" id="A0A6L7GAE8"/>
<organism evidence="2 3">
    <name type="scientific">Pseudooceanicola albus</name>
    <dbReference type="NCBI Taxonomy" id="2692189"/>
    <lineage>
        <taxon>Bacteria</taxon>
        <taxon>Pseudomonadati</taxon>
        <taxon>Pseudomonadota</taxon>
        <taxon>Alphaproteobacteria</taxon>
        <taxon>Rhodobacterales</taxon>
        <taxon>Paracoccaceae</taxon>
        <taxon>Pseudooceanicola</taxon>
    </lineage>
</organism>
<feature type="domain" description="Hedgehog/Intein (Hint)" evidence="1">
    <location>
        <begin position="167"/>
        <end position="302"/>
    </location>
</feature>
<comment type="caution">
    <text evidence="2">The sequence shown here is derived from an EMBL/GenBank/DDBJ whole genome shotgun (WGS) entry which is preliminary data.</text>
</comment>
<evidence type="ECO:0000313" key="3">
    <source>
        <dbReference type="Proteomes" id="UP000477911"/>
    </source>
</evidence>
<dbReference type="Pfam" id="PF13403">
    <property type="entry name" value="Hint_2"/>
    <property type="match status" value="1"/>
</dbReference>
<gene>
    <name evidence="2" type="ORF">GR170_24080</name>
</gene>
<dbReference type="EMBL" id="WUMU01000038">
    <property type="protein sequence ID" value="MXN20919.1"/>
    <property type="molecule type" value="Genomic_DNA"/>
</dbReference>
<reference evidence="2 3" key="1">
    <citation type="submission" date="2019-12" db="EMBL/GenBank/DDBJ databases">
        <authorList>
            <person name="Li M."/>
        </authorList>
    </citation>
    <scope>NUCLEOTIDE SEQUENCE [LARGE SCALE GENOMIC DNA]</scope>
    <source>
        <strain evidence="2 3">GBMRC 2024</strain>
    </source>
</reference>
<dbReference type="InterPro" id="IPR036844">
    <property type="entry name" value="Hint_dom_sf"/>
</dbReference>
<proteinExistence type="predicted"/>
<dbReference type="SUPFAM" id="SSF51294">
    <property type="entry name" value="Hedgehog/intein (Hint) domain"/>
    <property type="match status" value="1"/>
</dbReference>
<evidence type="ECO:0000313" key="2">
    <source>
        <dbReference type="EMBL" id="MXN20919.1"/>
    </source>
</evidence>
<sequence>MATSFSVIYLGNVADLDPTEGNDTLEDEGTLVGTTFGSASDPLGLHVHTFAPGSTGASQGDASYYDNDNSIASDTFTIDGGADRVFDSTEGYVATITYTDGTTATITAVVFQDTNGDFFLATELSQNADQDALDAKPIQSMTFTATNGGFSTGMFTERAAGNFQIPICFAAGTGILTPAGLRPVEALRPGDRVCTLDNGPQPLVWVGRQHLGPDRLRRQPGQRPILLPEGYGGARRPVLLSPQHAVLLGRDHLVRAKHLPTAPGAGVRIAWGKRQVTYHHLMCERHEILWADGLAPESFYPGPVALAALGPRARRGLILLCPGLGLRGAPDTAPGYGTRVRPLLGRHALRQGAG</sequence>